<comment type="caution">
    <text evidence="3">The sequence shown here is derived from an EMBL/GenBank/DDBJ whole genome shotgun (WGS) entry which is preliminary data.</text>
</comment>
<keyword evidence="4" id="KW-1185">Reference proteome</keyword>
<comment type="catalytic activity">
    <reaction evidence="1">
        <text>Hydrolysis of proteins in presence of ATP.</text>
        <dbReference type="EC" id="3.4.21.53"/>
    </reaction>
</comment>
<evidence type="ECO:0000313" key="4">
    <source>
        <dbReference type="Proteomes" id="UP000217083"/>
    </source>
</evidence>
<dbReference type="InterPro" id="IPR020568">
    <property type="entry name" value="Ribosomal_Su5_D2-typ_SF"/>
</dbReference>
<dbReference type="EMBL" id="NPIA01000001">
    <property type="protein sequence ID" value="OZM58757.1"/>
    <property type="molecule type" value="Genomic_DNA"/>
</dbReference>
<dbReference type="InterPro" id="IPR014721">
    <property type="entry name" value="Ribsml_uS5_D2-typ_fold_subgr"/>
</dbReference>
<dbReference type="SUPFAM" id="SSF54211">
    <property type="entry name" value="Ribosomal protein S5 domain 2-like"/>
    <property type="match status" value="1"/>
</dbReference>
<dbReference type="InterPro" id="IPR001478">
    <property type="entry name" value="PDZ"/>
</dbReference>
<feature type="active site" evidence="1">
    <location>
        <position position="235"/>
    </location>
</feature>
<dbReference type="GO" id="GO:0005524">
    <property type="term" value="F:ATP binding"/>
    <property type="evidence" value="ECO:0007669"/>
    <property type="project" value="InterPro"/>
</dbReference>
<dbReference type="InterPro" id="IPR036034">
    <property type="entry name" value="PDZ_sf"/>
</dbReference>
<dbReference type="GO" id="GO:0006508">
    <property type="term" value="P:proteolysis"/>
    <property type="evidence" value="ECO:0007669"/>
    <property type="project" value="UniProtKB-KW"/>
</dbReference>
<organism evidence="3 4">
    <name type="scientific">Lottiidibacillus patelloidae</name>
    <dbReference type="NCBI Taxonomy" id="2670334"/>
    <lineage>
        <taxon>Bacteria</taxon>
        <taxon>Bacillati</taxon>
        <taxon>Bacillota</taxon>
        <taxon>Bacilli</taxon>
        <taxon>Bacillales</taxon>
        <taxon>Bacillaceae</taxon>
        <taxon>Lottiidibacillus</taxon>
    </lineage>
</organism>
<evidence type="ECO:0000256" key="1">
    <source>
        <dbReference type="PROSITE-ProRule" id="PRU01122"/>
    </source>
</evidence>
<dbReference type="GO" id="GO:0004176">
    <property type="term" value="F:ATP-dependent peptidase activity"/>
    <property type="evidence" value="ECO:0007669"/>
    <property type="project" value="UniProtKB-UniRule"/>
</dbReference>
<keyword evidence="1" id="KW-0378">Hydrolase</keyword>
<reference evidence="3 4" key="2">
    <citation type="submission" date="2017-09" db="EMBL/GenBank/DDBJ databases">
        <title>Bacillus patelloidae sp. nov., isolated from the intestinal tract of a marine limpet.</title>
        <authorList>
            <person name="Liu R."/>
            <person name="Dong C."/>
            <person name="Shao Z."/>
        </authorList>
    </citation>
    <scope>NUCLEOTIDE SEQUENCE [LARGE SCALE GENOMIC DNA]</scope>
    <source>
        <strain evidence="3 4">SA5d-4</strain>
    </source>
</reference>
<keyword evidence="1" id="KW-0720">Serine protease</keyword>
<feature type="domain" description="Lon proteolytic" evidence="2">
    <location>
        <begin position="227"/>
        <end position="337"/>
    </location>
</feature>
<sequence length="338" mass="37014">MRKFSILSFLLIVLAVTFIELPYYVTQPGDAQNLTPLVAVEGGHGSEGAFMLTTVLVGKANVVNYLWAKVSDYRDLYSIEEIRRDDESDEEYHTRQLHYMENSKETAIIVAYTKANKTIEIKDKGLVVLSIIEGMPSEKALQVGDRIVAADKHTIFNHEDLEVAIEGKKKGDIIQFEIIRANESLTVTLPLAPFPKKYQVGTEEKVGIGISHKVERELITDPKIEVDSEDIGGPSAGLMFTLAIYNQLVETDLTHGLKIAGTGTISESGKVGPIGGIKQKVVAADHAGAAIFFAPNEGGDEDSNYKNALKAAEDIGTTMKIVPVDTFEDALNYLMNLK</sequence>
<dbReference type="Pfam" id="PF13180">
    <property type="entry name" value="PDZ_2"/>
    <property type="match status" value="1"/>
</dbReference>
<gene>
    <name evidence="3" type="ORF">CIB95_02670</name>
</gene>
<keyword evidence="1" id="KW-0645">Protease</keyword>
<dbReference type="Gene3D" id="2.30.42.10">
    <property type="match status" value="1"/>
</dbReference>
<proteinExistence type="inferred from homology"/>
<dbReference type="GO" id="GO:0004252">
    <property type="term" value="F:serine-type endopeptidase activity"/>
    <property type="evidence" value="ECO:0007669"/>
    <property type="project" value="UniProtKB-UniRule"/>
</dbReference>
<comment type="similarity">
    <text evidence="1">Belongs to the peptidase S16 family.</text>
</comment>
<accession>A0A263BZS0</accession>
<dbReference type="GO" id="GO:0030163">
    <property type="term" value="P:protein catabolic process"/>
    <property type="evidence" value="ECO:0007669"/>
    <property type="project" value="InterPro"/>
</dbReference>
<dbReference type="EC" id="3.4.21.53" evidence="1"/>
<dbReference type="SUPFAM" id="SSF50156">
    <property type="entry name" value="PDZ domain-like"/>
    <property type="match status" value="1"/>
</dbReference>
<dbReference type="SMART" id="SM00228">
    <property type="entry name" value="PDZ"/>
    <property type="match status" value="1"/>
</dbReference>
<evidence type="ECO:0000313" key="3">
    <source>
        <dbReference type="EMBL" id="OZM58757.1"/>
    </source>
</evidence>
<dbReference type="PROSITE" id="PS51786">
    <property type="entry name" value="LON_PROTEOLYTIC"/>
    <property type="match status" value="1"/>
</dbReference>
<dbReference type="Pfam" id="PF05362">
    <property type="entry name" value="Lon_C"/>
    <property type="match status" value="1"/>
</dbReference>
<dbReference type="InterPro" id="IPR008269">
    <property type="entry name" value="Lon_proteolytic"/>
</dbReference>
<evidence type="ECO:0000259" key="2">
    <source>
        <dbReference type="PROSITE" id="PS51786"/>
    </source>
</evidence>
<dbReference type="AlphaFoldDB" id="A0A263BZS0"/>
<feature type="active site" evidence="1">
    <location>
        <position position="280"/>
    </location>
</feature>
<dbReference type="InterPro" id="IPR027065">
    <property type="entry name" value="Lon_Prtase"/>
</dbReference>
<dbReference type="PANTHER" id="PTHR10046">
    <property type="entry name" value="ATP DEPENDENT LON PROTEASE FAMILY MEMBER"/>
    <property type="match status" value="1"/>
</dbReference>
<reference evidence="4" key="1">
    <citation type="submission" date="2017-08" db="EMBL/GenBank/DDBJ databases">
        <authorList>
            <person name="Huang Z."/>
        </authorList>
    </citation>
    <scope>NUCLEOTIDE SEQUENCE [LARGE SCALE GENOMIC DNA]</scope>
    <source>
        <strain evidence="4">SA5d-4</strain>
    </source>
</reference>
<protein>
    <recommendedName>
        <fullName evidence="1">endopeptidase La</fullName>
        <ecNumber evidence="1">3.4.21.53</ecNumber>
    </recommendedName>
</protein>
<dbReference type="Gene3D" id="3.30.230.10">
    <property type="match status" value="1"/>
</dbReference>
<dbReference type="NCBIfam" id="NF041438">
    <property type="entry name" value="SepM_fam_S16"/>
    <property type="match status" value="1"/>
</dbReference>
<dbReference type="Proteomes" id="UP000217083">
    <property type="component" value="Unassembled WGS sequence"/>
</dbReference>
<name>A0A263BZS0_9BACI</name>